<comment type="subcellular location">
    <subcellularLocation>
        <location evidence="2">Cell membrane</location>
        <topology evidence="2">Multi-pass membrane protein</topology>
    </subcellularLocation>
</comment>
<dbReference type="AlphaFoldDB" id="A0A4V2SP53"/>
<evidence type="ECO:0000256" key="6">
    <source>
        <dbReference type="ARBA" id="ARBA00022692"/>
    </source>
</evidence>
<comment type="cofactor">
    <cofactor evidence="1">
        <name>heme b</name>
        <dbReference type="ChEBI" id="CHEBI:60344"/>
    </cofactor>
</comment>
<dbReference type="InParanoid" id="A0A4V2SP53"/>
<reference evidence="15 16" key="1">
    <citation type="submission" date="2019-03" db="EMBL/GenBank/DDBJ databases">
        <title>Genomic Encyclopedia of Type Strains, Phase IV (KMG-IV): sequencing the most valuable type-strain genomes for metagenomic binning, comparative biology and taxonomic classification.</title>
        <authorList>
            <person name="Goeker M."/>
        </authorList>
    </citation>
    <scope>NUCLEOTIDE SEQUENCE [LARGE SCALE GENOMIC DNA]</scope>
    <source>
        <strain evidence="15 16">DSM 2132</strain>
    </source>
</reference>
<evidence type="ECO:0000313" key="16">
    <source>
        <dbReference type="Proteomes" id="UP000295399"/>
    </source>
</evidence>
<dbReference type="GO" id="GO:0005886">
    <property type="term" value="C:plasma membrane"/>
    <property type="evidence" value="ECO:0007669"/>
    <property type="project" value="UniProtKB-SubCell"/>
</dbReference>
<evidence type="ECO:0000256" key="10">
    <source>
        <dbReference type="ARBA" id="ARBA00023004"/>
    </source>
</evidence>
<dbReference type="InterPro" id="IPR011577">
    <property type="entry name" value="Cyt_b561_bac/Ni-Hgenase"/>
</dbReference>
<keyword evidence="10" id="KW-0408">Iron</keyword>
<dbReference type="InterPro" id="IPR052168">
    <property type="entry name" value="Cytochrome_b561_oxidase"/>
</dbReference>
<keyword evidence="8" id="KW-0249">Electron transport</keyword>
<evidence type="ECO:0000256" key="9">
    <source>
        <dbReference type="ARBA" id="ARBA00022989"/>
    </source>
</evidence>
<keyword evidence="9 13" id="KW-1133">Transmembrane helix</keyword>
<dbReference type="FunCoup" id="A0A4V2SP53">
    <property type="interactions" value="64"/>
</dbReference>
<name>A0A4V2SP53_RHOSA</name>
<evidence type="ECO:0000256" key="11">
    <source>
        <dbReference type="ARBA" id="ARBA00023136"/>
    </source>
</evidence>
<comment type="caution">
    <text evidence="15">The sequence shown here is derived from an EMBL/GenBank/DDBJ whole genome shotgun (WGS) entry which is preliminary data.</text>
</comment>
<keyword evidence="16" id="KW-1185">Reference proteome</keyword>
<dbReference type="OrthoDB" id="8156287at2"/>
<evidence type="ECO:0000256" key="2">
    <source>
        <dbReference type="ARBA" id="ARBA00004651"/>
    </source>
</evidence>
<feature type="transmembrane region" description="Helical" evidence="13">
    <location>
        <begin position="94"/>
        <end position="116"/>
    </location>
</feature>
<evidence type="ECO:0000256" key="4">
    <source>
        <dbReference type="ARBA" id="ARBA00022475"/>
    </source>
</evidence>
<dbReference type="Pfam" id="PF01292">
    <property type="entry name" value="Ni_hydr_CYTB"/>
    <property type="match status" value="1"/>
</dbReference>
<evidence type="ECO:0000259" key="14">
    <source>
        <dbReference type="Pfam" id="PF01292"/>
    </source>
</evidence>
<dbReference type="Proteomes" id="UP000295399">
    <property type="component" value="Unassembled WGS sequence"/>
</dbReference>
<keyword evidence="5" id="KW-0349">Heme</keyword>
<evidence type="ECO:0000313" key="15">
    <source>
        <dbReference type="EMBL" id="TCP33846.1"/>
    </source>
</evidence>
<keyword evidence="7" id="KW-0479">Metal-binding</keyword>
<sequence>MKRNNVTTYDLVSRVNHWITAVAIIALLGVGMVLGNVELDNSVKFPLIGMHKAIGTLVLLFVLWRVFWRIRQGFPAPVPGTTPAQAKLGHAIHWVLLAGMVVIPASGILMSVSAGYPVDVFGLFTIPAMAEKAPALHEATETAHFAVSLLVIAALVLHVGAALKHHFVERDATLTRMVSGKAD</sequence>
<feature type="domain" description="Cytochrome b561 bacterial/Ni-hydrogenase" evidence="14">
    <location>
        <begin position="9"/>
        <end position="180"/>
    </location>
</feature>
<dbReference type="EMBL" id="SLXO01000006">
    <property type="protein sequence ID" value="TCP33846.1"/>
    <property type="molecule type" value="Genomic_DNA"/>
</dbReference>
<evidence type="ECO:0000256" key="8">
    <source>
        <dbReference type="ARBA" id="ARBA00022982"/>
    </source>
</evidence>
<comment type="similarity">
    <text evidence="12">Belongs to the cytochrome b561 family.</text>
</comment>
<gene>
    <name evidence="15" type="ORF">EV659_1064</name>
</gene>
<dbReference type="GO" id="GO:0046872">
    <property type="term" value="F:metal ion binding"/>
    <property type="evidence" value="ECO:0007669"/>
    <property type="project" value="UniProtKB-KW"/>
</dbReference>
<dbReference type="RefSeq" id="WP_132708517.1">
    <property type="nucleotide sequence ID" value="NZ_JACIGF010000006.1"/>
</dbReference>
<keyword evidence="6 13" id="KW-0812">Transmembrane</keyword>
<keyword evidence="11 13" id="KW-0472">Membrane</keyword>
<evidence type="ECO:0000256" key="1">
    <source>
        <dbReference type="ARBA" id="ARBA00001970"/>
    </source>
</evidence>
<feature type="transmembrane region" description="Helical" evidence="13">
    <location>
        <begin position="143"/>
        <end position="163"/>
    </location>
</feature>
<keyword evidence="3" id="KW-0813">Transport</keyword>
<dbReference type="GO" id="GO:0020037">
    <property type="term" value="F:heme binding"/>
    <property type="evidence" value="ECO:0007669"/>
    <property type="project" value="TreeGrafter"/>
</dbReference>
<evidence type="ECO:0000256" key="3">
    <source>
        <dbReference type="ARBA" id="ARBA00022448"/>
    </source>
</evidence>
<dbReference type="SUPFAM" id="SSF81342">
    <property type="entry name" value="Transmembrane di-heme cytochromes"/>
    <property type="match status" value="1"/>
</dbReference>
<evidence type="ECO:0000256" key="12">
    <source>
        <dbReference type="ARBA" id="ARBA00037975"/>
    </source>
</evidence>
<keyword evidence="4" id="KW-1003">Cell membrane</keyword>
<dbReference type="PANTHER" id="PTHR30529">
    <property type="entry name" value="CYTOCHROME B561"/>
    <property type="match status" value="1"/>
</dbReference>
<evidence type="ECO:0000256" key="13">
    <source>
        <dbReference type="SAM" id="Phobius"/>
    </source>
</evidence>
<dbReference type="GO" id="GO:0022904">
    <property type="term" value="P:respiratory electron transport chain"/>
    <property type="evidence" value="ECO:0007669"/>
    <property type="project" value="InterPro"/>
</dbReference>
<dbReference type="PANTHER" id="PTHR30529:SF7">
    <property type="entry name" value="CYTOCHROME B561 BACTERIAL_NI-HYDROGENASE DOMAIN-CONTAINING PROTEIN"/>
    <property type="match status" value="1"/>
</dbReference>
<dbReference type="Gene3D" id="1.20.950.20">
    <property type="entry name" value="Transmembrane di-heme cytochromes, Chain C"/>
    <property type="match status" value="1"/>
</dbReference>
<proteinExistence type="inferred from homology"/>
<dbReference type="InterPro" id="IPR016174">
    <property type="entry name" value="Di-haem_cyt_TM"/>
</dbReference>
<evidence type="ECO:0000256" key="5">
    <source>
        <dbReference type="ARBA" id="ARBA00022617"/>
    </source>
</evidence>
<dbReference type="GO" id="GO:0009055">
    <property type="term" value="F:electron transfer activity"/>
    <property type="evidence" value="ECO:0007669"/>
    <property type="project" value="InterPro"/>
</dbReference>
<accession>A0A4V2SP53</accession>
<feature type="transmembrane region" description="Helical" evidence="13">
    <location>
        <begin position="47"/>
        <end position="67"/>
    </location>
</feature>
<organism evidence="15 16">
    <name type="scientific">Rhodothalassium salexigens DSM 2132</name>
    <dbReference type="NCBI Taxonomy" id="1188247"/>
    <lineage>
        <taxon>Bacteria</taxon>
        <taxon>Pseudomonadati</taxon>
        <taxon>Pseudomonadota</taxon>
        <taxon>Alphaproteobacteria</taxon>
        <taxon>Rhodothalassiales</taxon>
        <taxon>Rhodothalassiaceae</taxon>
        <taxon>Rhodothalassium</taxon>
    </lineage>
</organism>
<evidence type="ECO:0000256" key="7">
    <source>
        <dbReference type="ARBA" id="ARBA00022723"/>
    </source>
</evidence>
<protein>
    <submittedName>
        <fullName evidence="15">Cytochrome b561</fullName>
    </submittedName>
</protein>
<feature type="transmembrane region" description="Helical" evidence="13">
    <location>
        <begin position="15"/>
        <end position="35"/>
    </location>
</feature>